<feature type="region of interest" description="Disordered" evidence="1">
    <location>
        <begin position="1"/>
        <end position="133"/>
    </location>
</feature>
<accession>A0A482XRX7</accession>
<protein>
    <recommendedName>
        <fullName evidence="4">M-phase-specific PLK1-interacting protein</fullName>
    </recommendedName>
</protein>
<name>A0A482XRX7_LAOST</name>
<feature type="compositionally biased region" description="Low complexity" evidence="1">
    <location>
        <begin position="60"/>
        <end position="73"/>
    </location>
</feature>
<evidence type="ECO:0000256" key="1">
    <source>
        <dbReference type="SAM" id="MobiDB-lite"/>
    </source>
</evidence>
<feature type="compositionally biased region" description="Basic and acidic residues" evidence="1">
    <location>
        <begin position="123"/>
        <end position="132"/>
    </location>
</feature>
<organism evidence="2 3">
    <name type="scientific">Laodelphax striatellus</name>
    <name type="common">Small brown planthopper</name>
    <name type="synonym">Delphax striatella</name>
    <dbReference type="NCBI Taxonomy" id="195883"/>
    <lineage>
        <taxon>Eukaryota</taxon>
        <taxon>Metazoa</taxon>
        <taxon>Ecdysozoa</taxon>
        <taxon>Arthropoda</taxon>
        <taxon>Hexapoda</taxon>
        <taxon>Insecta</taxon>
        <taxon>Pterygota</taxon>
        <taxon>Neoptera</taxon>
        <taxon>Paraneoptera</taxon>
        <taxon>Hemiptera</taxon>
        <taxon>Auchenorrhyncha</taxon>
        <taxon>Fulgoroidea</taxon>
        <taxon>Delphacidae</taxon>
        <taxon>Criomorphinae</taxon>
        <taxon>Laodelphax</taxon>
    </lineage>
</organism>
<dbReference type="InParanoid" id="A0A482XRX7"/>
<evidence type="ECO:0000313" key="2">
    <source>
        <dbReference type="EMBL" id="RZF48732.1"/>
    </source>
</evidence>
<gene>
    <name evidence="2" type="ORF">LSTR_LSTR015472</name>
</gene>
<dbReference type="OrthoDB" id="10526214at2759"/>
<reference evidence="2 3" key="1">
    <citation type="journal article" date="2017" name="Gigascience">
        <title>Genome sequence of the small brown planthopper, Laodelphax striatellus.</title>
        <authorList>
            <person name="Zhu J."/>
            <person name="Jiang F."/>
            <person name="Wang X."/>
            <person name="Yang P."/>
            <person name="Bao Y."/>
            <person name="Zhao W."/>
            <person name="Wang W."/>
            <person name="Lu H."/>
            <person name="Wang Q."/>
            <person name="Cui N."/>
            <person name="Li J."/>
            <person name="Chen X."/>
            <person name="Luo L."/>
            <person name="Yu J."/>
            <person name="Kang L."/>
            <person name="Cui F."/>
        </authorList>
    </citation>
    <scope>NUCLEOTIDE SEQUENCE [LARGE SCALE GENOMIC DNA]</scope>
    <source>
        <strain evidence="2">Lst14</strain>
    </source>
</reference>
<dbReference type="Proteomes" id="UP000291343">
    <property type="component" value="Unassembled WGS sequence"/>
</dbReference>
<evidence type="ECO:0000313" key="3">
    <source>
        <dbReference type="Proteomes" id="UP000291343"/>
    </source>
</evidence>
<dbReference type="EMBL" id="QKKF02001045">
    <property type="protein sequence ID" value="RZF48732.1"/>
    <property type="molecule type" value="Genomic_DNA"/>
</dbReference>
<evidence type="ECO:0008006" key="4">
    <source>
        <dbReference type="Google" id="ProtNLM"/>
    </source>
</evidence>
<dbReference type="Pfam" id="PF15502">
    <property type="entry name" value="MPLKIP"/>
    <property type="match status" value="1"/>
</dbReference>
<feature type="compositionally biased region" description="Low complexity" evidence="1">
    <location>
        <begin position="80"/>
        <end position="98"/>
    </location>
</feature>
<keyword evidence="3" id="KW-1185">Reference proteome</keyword>
<sequence>MDDFKYNSPLRCMKSSTPTTTASNSKTGFSNPNFVNMKNQSRASPAPDFIPIGSSNSPQNSFPRRFPNSNSSFRSDRGFPSPNFTSSPNNNRSPYNRPAFNRGRNSDFGGGNRGNFQRNNYRPRMDQSRNEVDISQYFHSSMLDDPWAQLTAANSRAASEQTASTHDNDQ</sequence>
<comment type="caution">
    <text evidence="2">The sequence shown here is derived from an EMBL/GenBank/DDBJ whole genome shotgun (WGS) entry which is preliminary data.</text>
</comment>
<feature type="compositionally biased region" description="Polar residues" evidence="1">
    <location>
        <begin position="14"/>
        <end position="43"/>
    </location>
</feature>
<dbReference type="AlphaFoldDB" id="A0A482XRX7"/>
<dbReference type="InterPro" id="IPR028265">
    <property type="entry name" value="TTDN1/SICKLE"/>
</dbReference>
<proteinExistence type="predicted"/>